<dbReference type="RefSeq" id="WP_199313298.1">
    <property type="nucleotide sequence ID" value="NZ_JAMPKK010000027.1"/>
</dbReference>
<protein>
    <submittedName>
        <fullName evidence="7">Response regulator transcription factor</fullName>
    </submittedName>
</protein>
<keyword evidence="1" id="KW-0805">Transcription regulation</keyword>
<dbReference type="SUPFAM" id="SSF52172">
    <property type="entry name" value="CheY-like"/>
    <property type="match status" value="1"/>
</dbReference>
<dbReference type="Gene3D" id="3.40.50.2300">
    <property type="match status" value="1"/>
</dbReference>
<proteinExistence type="predicted"/>
<evidence type="ECO:0000256" key="4">
    <source>
        <dbReference type="PROSITE-ProRule" id="PRU00169"/>
    </source>
</evidence>
<evidence type="ECO:0000259" key="5">
    <source>
        <dbReference type="PROSITE" id="PS50043"/>
    </source>
</evidence>
<accession>A0ABV0JS78</accession>
<keyword evidence="2" id="KW-0238">DNA-binding</keyword>
<evidence type="ECO:0000313" key="8">
    <source>
        <dbReference type="Proteomes" id="UP001442494"/>
    </source>
</evidence>
<feature type="domain" description="Response regulatory" evidence="6">
    <location>
        <begin position="10"/>
        <end position="124"/>
    </location>
</feature>
<dbReference type="EMBL" id="JAMPKK010000027">
    <property type="protein sequence ID" value="MEP0865521.1"/>
    <property type="molecule type" value="Genomic_DNA"/>
</dbReference>
<reference evidence="7 8" key="1">
    <citation type="submission" date="2022-04" db="EMBL/GenBank/DDBJ databases">
        <title>Positive selection, recombination, and allopatry shape intraspecific diversity of widespread and dominant cyanobacteria.</title>
        <authorList>
            <person name="Wei J."/>
            <person name="Shu W."/>
            <person name="Hu C."/>
        </authorList>
    </citation>
    <scope>NUCLEOTIDE SEQUENCE [LARGE SCALE GENOMIC DNA]</scope>
    <source>
        <strain evidence="7 8">GB2-A5</strain>
    </source>
</reference>
<evidence type="ECO:0000259" key="6">
    <source>
        <dbReference type="PROSITE" id="PS50110"/>
    </source>
</evidence>
<evidence type="ECO:0000256" key="2">
    <source>
        <dbReference type="ARBA" id="ARBA00023125"/>
    </source>
</evidence>
<name>A0ABV0JS78_9CYAN</name>
<comment type="caution">
    <text evidence="7">The sequence shown here is derived from an EMBL/GenBank/DDBJ whole genome shotgun (WGS) entry which is preliminary data.</text>
</comment>
<feature type="domain" description="HTH luxR-type" evidence="5">
    <location>
        <begin position="150"/>
        <end position="215"/>
    </location>
</feature>
<dbReference type="SMART" id="SM00421">
    <property type="entry name" value="HTH_LUXR"/>
    <property type="match status" value="1"/>
</dbReference>
<keyword evidence="3" id="KW-0804">Transcription</keyword>
<dbReference type="InterPro" id="IPR000792">
    <property type="entry name" value="Tscrpt_reg_LuxR_C"/>
</dbReference>
<evidence type="ECO:0000256" key="3">
    <source>
        <dbReference type="ARBA" id="ARBA00023163"/>
    </source>
</evidence>
<evidence type="ECO:0000313" key="7">
    <source>
        <dbReference type="EMBL" id="MEP0865521.1"/>
    </source>
</evidence>
<dbReference type="PRINTS" id="PR00038">
    <property type="entry name" value="HTHLUXR"/>
</dbReference>
<dbReference type="PANTHER" id="PTHR44688:SF25">
    <property type="entry name" value="HTH LUXR-TYPE DOMAIN-CONTAINING PROTEIN"/>
    <property type="match status" value="1"/>
</dbReference>
<dbReference type="Proteomes" id="UP001442494">
    <property type="component" value="Unassembled WGS sequence"/>
</dbReference>
<dbReference type="CDD" id="cd06170">
    <property type="entry name" value="LuxR_C_like"/>
    <property type="match status" value="1"/>
</dbReference>
<dbReference type="PROSITE" id="PS50043">
    <property type="entry name" value="HTH_LUXR_2"/>
    <property type="match status" value="1"/>
</dbReference>
<dbReference type="PROSITE" id="PS00622">
    <property type="entry name" value="HTH_LUXR_1"/>
    <property type="match status" value="1"/>
</dbReference>
<dbReference type="InterPro" id="IPR016032">
    <property type="entry name" value="Sig_transdc_resp-reg_C-effctor"/>
</dbReference>
<comment type="caution">
    <text evidence="4">Lacks conserved residue(s) required for the propagation of feature annotation.</text>
</comment>
<keyword evidence="8" id="KW-1185">Reference proteome</keyword>
<dbReference type="Pfam" id="PF00196">
    <property type="entry name" value="GerE"/>
    <property type="match status" value="1"/>
</dbReference>
<dbReference type="InterPro" id="IPR001789">
    <property type="entry name" value="Sig_transdc_resp-reg_receiver"/>
</dbReference>
<dbReference type="PANTHER" id="PTHR44688">
    <property type="entry name" value="DNA-BINDING TRANSCRIPTIONAL ACTIVATOR DEVR_DOSR"/>
    <property type="match status" value="1"/>
</dbReference>
<dbReference type="PROSITE" id="PS50110">
    <property type="entry name" value="RESPONSE_REGULATORY"/>
    <property type="match status" value="1"/>
</dbReference>
<gene>
    <name evidence="7" type="ORF">NDI37_13700</name>
</gene>
<sequence length="219" mass="23092">MSKGELGVIAVMVSASNSIVRAGLESIIHASQLLEIVGSSSSFAIQEKLVEELQPDVVLLEWSIPDDAAEEKILALGALSPALVILADNADDTWVESALQVGVQAILPLKATANEIVAAVVAAAAGLVVLHPDFLDSLLPRSESFTRRLPASPIQALTGREIEVLGMLALGMGNKSIAKRLSISEHTVKFHVSSIFQKLNASSRTEAVTLGVRLGLIML</sequence>
<dbReference type="InterPro" id="IPR011006">
    <property type="entry name" value="CheY-like_superfamily"/>
</dbReference>
<organism evidence="7 8">
    <name type="scientific">Funiculus sociatus GB2-A5</name>
    <dbReference type="NCBI Taxonomy" id="2933946"/>
    <lineage>
        <taxon>Bacteria</taxon>
        <taxon>Bacillati</taxon>
        <taxon>Cyanobacteriota</taxon>
        <taxon>Cyanophyceae</taxon>
        <taxon>Coleofasciculales</taxon>
        <taxon>Coleofasciculaceae</taxon>
        <taxon>Funiculus</taxon>
    </lineage>
</organism>
<evidence type="ECO:0000256" key="1">
    <source>
        <dbReference type="ARBA" id="ARBA00023015"/>
    </source>
</evidence>
<dbReference type="SUPFAM" id="SSF46894">
    <property type="entry name" value="C-terminal effector domain of the bipartite response regulators"/>
    <property type="match status" value="1"/>
</dbReference>